<reference evidence="2" key="1">
    <citation type="journal article" date="2023" name="Science">
        <title>Genome structures resolve the early diversification of teleost fishes.</title>
        <authorList>
            <person name="Parey E."/>
            <person name="Louis A."/>
            <person name="Montfort J."/>
            <person name="Bouchez O."/>
            <person name="Roques C."/>
            <person name="Iampietro C."/>
            <person name="Lluch J."/>
            <person name="Castinel A."/>
            <person name="Donnadieu C."/>
            <person name="Desvignes T."/>
            <person name="Floi Bucao C."/>
            <person name="Jouanno E."/>
            <person name="Wen M."/>
            <person name="Mejri S."/>
            <person name="Dirks R."/>
            <person name="Jansen H."/>
            <person name="Henkel C."/>
            <person name="Chen W.J."/>
            <person name="Zahm M."/>
            <person name="Cabau C."/>
            <person name="Klopp C."/>
            <person name="Thompson A.W."/>
            <person name="Robinson-Rechavi M."/>
            <person name="Braasch I."/>
            <person name="Lecointre G."/>
            <person name="Bobe J."/>
            <person name="Postlethwait J.H."/>
            <person name="Berthelot C."/>
            <person name="Roest Crollius H."/>
            <person name="Guiguen Y."/>
        </authorList>
    </citation>
    <scope>NUCLEOTIDE SEQUENCE</scope>
    <source>
        <strain evidence="2">NC1722</strain>
    </source>
</reference>
<accession>A0AAD7T5E4</accession>
<gene>
    <name evidence="2" type="ORF">AAFF_G00037950</name>
</gene>
<dbReference type="Proteomes" id="UP001221898">
    <property type="component" value="Unassembled WGS sequence"/>
</dbReference>
<evidence type="ECO:0000313" key="3">
    <source>
        <dbReference type="Proteomes" id="UP001221898"/>
    </source>
</evidence>
<sequence length="71" mass="8064">MAAMFAGAKQLSKDGRCRLQLRRHESRKQRGVESVRAGARAPRRRGRHAGCRPVGLQGSDRQARRPWTQKN</sequence>
<feature type="compositionally biased region" description="Basic residues" evidence="1">
    <location>
        <begin position="41"/>
        <end position="50"/>
    </location>
</feature>
<evidence type="ECO:0000313" key="2">
    <source>
        <dbReference type="EMBL" id="KAJ8414593.1"/>
    </source>
</evidence>
<feature type="region of interest" description="Disordered" evidence="1">
    <location>
        <begin position="1"/>
        <end position="71"/>
    </location>
</feature>
<organism evidence="2 3">
    <name type="scientific">Aldrovandia affinis</name>
    <dbReference type="NCBI Taxonomy" id="143900"/>
    <lineage>
        <taxon>Eukaryota</taxon>
        <taxon>Metazoa</taxon>
        <taxon>Chordata</taxon>
        <taxon>Craniata</taxon>
        <taxon>Vertebrata</taxon>
        <taxon>Euteleostomi</taxon>
        <taxon>Actinopterygii</taxon>
        <taxon>Neopterygii</taxon>
        <taxon>Teleostei</taxon>
        <taxon>Notacanthiformes</taxon>
        <taxon>Halosauridae</taxon>
        <taxon>Aldrovandia</taxon>
    </lineage>
</organism>
<keyword evidence="3" id="KW-1185">Reference proteome</keyword>
<dbReference type="AlphaFoldDB" id="A0AAD7T5E4"/>
<protein>
    <submittedName>
        <fullName evidence="2">Uncharacterized protein</fullName>
    </submittedName>
</protein>
<comment type="caution">
    <text evidence="2">The sequence shown here is derived from an EMBL/GenBank/DDBJ whole genome shotgun (WGS) entry which is preliminary data.</text>
</comment>
<evidence type="ECO:0000256" key="1">
    <source>
        <dbReference type="SAM" id="MobiDB-lite"/>
    </source>
</evidence>
<name>A0AAD7T5E4_9TELE</name>
<dbReference type="EMBL" id="JAINUG010000012">
    <property type="protein sequence ID" value="KAJ8414593.1"/>
    <property type="molecule type" value="Genomic_DNA"/>
</dbReference>
<proteinExistence type="predicted"/>